<dbReference type="Gene3D" id="3.40.50.2300">
    <property type="match status" value="2"/>
</dbReference>
<evidence type="ECO:0000259" key="4">
    <source>
        <dbReference type="Pfam" id="PF13458"/>
    </source>
</evidence>
<dbReference type="Proteomes" id="UP000179769">
    <property type="component" value="Unassembled WGS sequence"/>
</dbReference>
<keyword evidence="2 3" id="KW-0732">Signal</keyword>
<keyword evidence="6" id="KW-1185">Reference proteome</keyword>
<dbReference type="PANTHER" id="PTHR47235:SF1">
    <property type="entry name" value="BLR6548 PROTEIN"/>
    <property type="match status" value="1"/>
</dbReference>
<feature type="domain" description="Leucine-binding protein" evidence="4">
    <location>
        <begin position="46"/>
        <end position="384"/>
    </location>
</feature>
<evidence type="ECO:0000313" key="6">
    <source>
        <dbReference type="Proteomes" id="UP000179769"/>
    </source>
</evidence>
<comment type="caution">
    <text evidence="5">The sequence shown here is derived from an EMBL/GenBank/DDBJ whole genome shotgun (WGS) entry which is preliminary data.</text>
</comment>
<dbReference type="AlphaFoldDB" id="A0A1S1RIX7"/>
<accession>A0A1S1RIX7</accession>
<dbReference type="InterPro" id="IPR028081">
    <property type="entry name" value="Leu-bd"/>
</dbReference>
<dbReference type="SUPFAM" id="SSF53822">
    <property type="entry name" value="Periplasmic binding protein-like I"/>
    <property type="match status" value="1"/>
</dbReference>
<dbReference type="InterPro" id="IPR028082">
    <property type="entry name" value="Peripla_BP_I"/>
</dbReference>
<feature type="signal peptide" evidence="3">
    <location>
        <begin position="1"/>
        <end position="29"/>
    </location>
</feature>
<evidence type="ECO:0000313" key="5">
    <source>
        <dbReference type="EMBL" id="OHV46086.1"/>
    </source>
</evidence>
<evidence type="ECO:0000256" key="3">
    <source>
        <dbReference type="SAM" id="SignalP"/>
    </source>
</evidence>
<dbReference type="CDD" id="cd06341">
    <property type="entry name" value="PBP1_ABC_ligand_binding-like"/>
    <property type="match status" value="1"/>
</dbReference>
<dbReference type="PANTHER" id="PTHR47235">
    <property type="entry name" value="BLR6548 PROTEIN"/>
    <property type="match status" value="1"/>
</dbReference>
<comment type="similarity">
    <text evidence="1">Belongs to the leucine-binding protein family.</text>
</comment>
<reference evidence="6" key="1">
    <citation type="submission" date="2016-07" db="EMBL/GenBank/DDBJ databases">
        <title>Frankia sp. NRRL B-16219 Genome sequencing.</title>
        <authorList>
            <person name="Ghodhbane-Gtari F."/>
            <person name="Swanson E."/>
            <person name="Gueddou A."/>
            <person name="Louati M."/>
            <person name="Nouioui I."/>
            <person name="Hezbri K."/>
            <person name="Abebe-Akele F."/>
            <person name="Simpson S."/>
            <person name="Morris K."/>
            <person name="Thomas K."/>
            <person name="Gtari M."/>
            <person name="Tisa L.S."/>
        </authorList>
    </citation>
    <scope>NUCLEOTIDE SEQUENCE [LARGE SCALE GENOMIC DNA]</scope>
    <source>
        <strain evidence="6">NRRL B-16219</strain>
    </source>
</reference>
<sequence>MRKAGVVGPLSLVAAIVVGALTGCSTSGAGAGANGPCDSPGVTADQVKFGFIFSDTGTGSEALSSARLGVDARIGLANETGGVNGRRVTYDWRDDAASSSTNVRVTQDLSSSTFGLVGVTSAIGGSLDSLEKEGVPYVGLTQPSYAKYPNVFAHLYDAAPETIGRYFQANGGTKVAMVSTGGSAFTEEVAGRYRSAFESVGLQVAPLIPFAASVDSPARVAQQIAGSGANALMGFTTVDDLAAIVQATRQANLALTSTVSTSGYDRGVLASTGPALRGVSFPVYFHPFEAGGPAIDRYRDAMTRFAPQAVQPEEKFAMYGYIYADMFLRGLELAGDCPTREGFISALRNVTDYDAGGLIEATDLRTNATTPLQCAAFVQVNPAGDAFQVVRERLCANGQGN</sequence>
<evidence type="ECO:0000256" key="1">
    <source>
        <dbReference type="ARBA" id="ARBA00010062"/>
    </source>
</evidence>
<proteinExistence type="inferred from homology"/>
<dbReference type="EMBL" id="MAXA01000003">
    <property type="protein sequence ID" value="OHV46086.1"/>
    <property type="molecule type" value="Genomic_DNA"/>
</dbReference>
<organism evidence="5 6">
    <name type="scientific">Parafrankia soli</name>
    <dbReference type="NCBI Taxonomy" id="2599596"/>
    <lineage>
        <taxon>Bacteria</taxon>
        <taxon>Bacillati</taxon>
        <taxon>Actinomycetota</taxon>
        <taxon>Actinomycetes</taxon>
        <taxon>Frankiales</taxon>
        <taxon>Frankiaceae</taxon>
        <taxon>Parafrankia</taxon>
    </lineage>
</organism>
<evidence type="ECO:0000256" key="2">
    <source>
        <dbReference type="ARBA" id="ARBA00022729"/>
    </source>
</evidence>
<name>A0A1S1RIX7_9ACTN</name>
<dbReference type="RefSeq" id="WP_071059563.1">
    <property type="nucleotide sequence ID" value="NZ_MAXA01000003.1"/>
</dbReference>
<protein>
    <submittedName>
        <fullName evidence="5">Amino acid-binding protein</fullName>
    </submittedName>
</protein>
<dbReference type="OrthoDB" id="3208440at2"/>
<feature type="chain" id="PRO_5010247575" evidence="3">
    <location>
        <begin position="30"/>
        <end position="401"/>
    </location>
</feature>
<dbReference type="PROSITE" id="PS51257">
    <property type="entry name" value="PROKAR_LIPOPROTEIN"/>
    <property type="match status" value="1"/>
</dbReference>
<gene>
    <name evidence="5" type="ORF">BBK14_09320</name>
</gene>
<dbReference type="Pfam" id="PF13458">
    <property type="entry name" value="Peripla_BP_6"/>
    <property type="match status" value="1"/>
</dbReference>